<dbReference type="NCBIfam" id="TIGR03160">
    <property type="entry name" value="cobT_DBIPRT"/>
    <property type="match status" value="1"/>
</dbReference>
<evidence type="ECO:0000256" key="10">
    <source>
        <dbReference type="ARBA" id="ARBA00047340"/>
    </source>
</evidence>
<dbReference type="CDD" id="cd02439">
    <property type="entry name" value="DMB-PRT_CobT"/>
    <property type="match status" value="1"/>
</dbReference>
<evidence type="ECO:0000256" key="1">
    <source>
        <dbReference type="ARBA" id="ARBA00002197"/>
    </source>
</evidence>
<evidence type="ECO:0000256" key="8">
    <source>
        <dbReference type="ARBA" id="ARBA00022679"/>
    </source>
</evidence>
<reference evidence="13" key="1">
    <citation type="journal article" date="2019" name="Int. J. Syst. Evol. Microbiol.">
        <title>The Global Catalogue of Microorganisms (GCM) 10K type strain sequencing project: providing services to taxonomists for standard genome sequencing and annotation.</title>
        <authorList>
            <consortium name="The Broad Institute Genomics Platform"/>
            <consortium name="The Broad Institute Genome Sequencing Center for Infectious Disease"/>
            <person name="Wu L."/>
            <person name="Ma J."/>
        </authorList>
    </citation>
    <scope>NUCLEOTIDE SEQUENCE [LARGE SCALE GENOMIC DNA]</scope>
    <source>
        <strain evidence="13">KCTC 3950</strain>
    </source>
</reference>
<gene>
    <name evidence="11 12" type="primary">cobT</name>
    <name evidence="12" type="ORF">ACFSUF_01345</name>
</gene>
<evidence type="ECO:0000256" key="6">
    <source>
        <dbReference type="ARBA" id="ARBA00022573"/>
    </source>
</evidence>
<keyword evidence="13" id="KW-1185">Reference proteome</keyword>
<keyword evidence="8 11" id="KW-0808">Transferase</keyword>
<name>A0ABW5P7I3_9BACL</name>
<evidence type="ECO:0000256" key="9">
    <source>
        <dbReference type="ARBA" id="ARBA00030686"/>
    </source>
</evidence>
<evidence type="ECO:0000256" key="2">
    <source>
        <dbReference type="ARBA" id="ARBA00005049"/>
    </source>
</evidence>
<dbReference type="SUPFAM" id="SSF52733">
    <property type="entry name" value="Nicotinate mononucleotide:5,6-dimethylbenzimidazole phosphoribosyltransferase (CobT)"/>
    <property type="match status" value="1"/>
</dbReference>
<comment type="caution">
    <text evidence="12">The sequence shown here is derived from an EMBL/GenBank/DDBJ whole genome shotgun (WGS) entry which is preliminary data.</text>
</comment>
<dbReference type="InterPro" id="IPR036087">
    <property type="entry name" value="Nict_dMeBzImd_PRibTrfase_sf"/>
</dbReference>
<dbReference type="EMBL" id="JBHUME010000002">
    <property type="protein sequence ID" value="MFD2611064.1"/>
    <property type="molecule type" value="Genomic_DNA"/>
</dbReference>
<dbReference type="InterPro" id="IPR003200">
    <property type="entry name" value="Nict_dMeBzImd_PRibTrfase"/>
</dbReference>
<dbReference type="InterPro" id="IPR017846">
    <property type="entry name" value="Nict_dMeBzImd_PRibTrfase_bact"/>
</dbReference>
<dbReference type="RefSeq" id="WP_377599349.1">
    <property type="nucleotide sequence ID" value="NZ_JBHUME010000002.1"/>
</dbReference>
<dbReference type="Gene3D" id="1.10.1610.10">
    <property type="match status" value="1"/>
</dbReference>
<dbReference type="Proteomes" id="UP001597541">
    <property type="component" value="Unassembled WGS sequence"/>
</dbReference>
<dbReference type="HAMAP" id="MF_00230">
    <property type="entry name" value="CobT"/>
    <property type="match status" value="1"/>
</dbReference>
<dbReference type="PANTHER" id="PTHR43463:SF1">
    <property type="entry name" value="NICOTINATE-NUCLEOTIDE--DIMETHYLBENZIMIDAZOLE PHOSPHORIBOSYLTRANSFERASE"/>
    <property type="match status" value="1"/>
</dbReference>
<organism evidence="12 13">
    <name type="scientific">Paenibacillus gansuensis</name>
    <dbReference type="NCBI Taxonomy" id="306542"/>
    <lineage>
        <taxon>Bacteria</taxon>
        <taxon>Bacillati</taxon>
        <taxon>Bacillota</taxon>
        <taxon>Bacilli</taxon>
        <taxon>Bacillales</taxon>
        <taxon>Paenibacillaceae</taxon>
        <taxon>Paenibacillus</taxon>
    </lineage>
</organism>
<dbReference type="InterPro" id="IPR023195">
    <property type="entry name" value="Nict_dMeBzImd_PRibTrfase_N"/>
</dbReference>
<dbReference type="EC" id="2.4.2.21" evidence="4 11"/>
<evidence type="ECO:0000256" key="11">
    <source>
        <dbReference type="HAMAP-Rule" id="MF_00230"/>
    </source>
</evidence>
<proteinExistence type="inferred from homology"/>
<evidence type="ECO:0000313" key="13">
    <source>
        <dbReference type="Proteomes" id="UP001597541"/>
    </source>
</evidence>
<dbReference type="NCBIfam" id="NF000996">
    <property type="entry name" value="PRK00105.1"/>
    <property type="match status" value="1"/>
</dbReference>
<dbReference type="Pfam" id="PF02277">
    <property type="entry name" value="DBI_PRT"/>
    <property type="match status" value="1"/>
</dbReference>
<comment type="similarity">
    <text evidence="3 11">Belongs to the CobT family.</text>
</comment>
<protein>
    <recommendedName>
        <fullName evidence="5 11">Nicotinate-nucleotide--dimethylbenzimidazole phosphoribosyltransferase</fullName>
        <shortName evidence="11">NN:DBI PRT</shortName>
        <ecNumber evidence="4 11">2.4.2.21</ecNumber>
    </recommendedName>
    <alternativeName>
        <fullName evidence="9 11">N(1)-alpha-phosphoribosyltransferase</fullName>
    </alternativeName>
</protein>
<sequence length="350" mass="36551">MVTIQEMIERIKPLDQKAMEEAQRRLDSLTKPPGSLGRLEEMAKQAAGITGEVTPDLSRKAVMVMAGDHGVCEEGVSAFPPEVTPQMVLNFLGGGAAVNVLARQASADVVCVDIGVNAELEHPGLEQRKIRRGTGNIARGPAMTRAEAEAAVRVGFELVAERAAQGYRVFATGEMGIGNTTPSSAIMVALTGISPDQAVGRGTGIDEARRLHKVDVVRRALEINAPDPADALDVLAKLGGLEIAGLVGVILGAAAHRCLVVVDGFISSAAALIAVRLAPQAAAYMVGSHMSMEQGHALLVEAAGLKPVLHMDMRLGEGTGAVLAFHFIDAAQLIMKEMATFESAGVSGKE</sequence>
<dbReference type="PANTHER" id="PTHR43463">
    <property type="entry name" value="NICOTINATE-NUCLEOTIDE--DIMETHYLBENZIMIDAZOLE PHOSPHORIBOSYLTRANSFERASE"/>
    <property type="match status" value="1"/>
</dbReference>
<keyword evidence="6 11" id="KW-0169">Cobalamin biosynthesis</keyword>
<accession>A0ABW5P7I3</accession>
<evidence type="ECO:0000256" key="5">
    <source>
        <dbReference type="ARBA" id="ARBA00015486"/>
    </source>
</evidence>
<evidence type="ECO:0000256" key="7">
    <source>
        <dbReference type="ARBA" id="ARBA00022676"/>
    </source>
</evidence>
<comment type="pathway">
    <text evidence="2 11">Nucleoside biosynthesis; alpha-ribazole biosynthesis; alpha-ribazole from 5,6-dimethylbenzimidazole: step 1/2.</text>
</comment>
<feature type="active site" description="Proton acceptor" evidence="11">
    <location>
        <position position="317"/>
    </location>
</feature>
<comment type="catalytic activity">
    <reaction evidence="10 11">
        <text>5,6-dimethylbenzimidazole + nicotinate beta-D-ribonucleotide = alpha-ribazole 5'-phosphate + nicotinate + H(+)</text>
        <dbReference type="Rhea" id="RHEA:11196"/>
        <dbReference type="ChEBI" id="CHEBI:15378"/>
        <dbReference type="ChEBI" id="CHEBI:15890"/>
        <dbReference type="ChEBI" id="CHEBI:32544"/>
        <dbReference type="ChEBI" id="CHEBI:57502"/>
        <dbReference type="ChEBI" id="CHEBI:57918"/>
        <dbReference type="EC" id="2.4.2.21"/>
    </reaction>
</comment>
<dbReference type="Gene3D" id="3.40.50.10210">
    <property type="match status" value="1"/>
</dbReference>
<keyword evidence="7 11" id="KW-0328">Glycosyltransferase</keyword>
<evidence type="ECO:0000256" key="4">
    <source>
        <dbReference type="ARBA" id="ARBA00011991"/>
    </source>
</evidence>
<comment type="function">
    <text evidence="1 11">Catalyzes the synthesis of alpha-ribazole-5'-phosphate from nicotinate mononucleotide (NAMN) and 5,6-dimethylbenzimidazole (DMB).</text>
</comment>
<dbReference type="GO" id="GO:0008939">
    <property type="term" value="F:nicotinate-nucleotide-dimethylbenzimidazole phosphoribosyltransferase activity"/>
    <property type="evidence" value="ECO:0007669"/>
    <property type="project" value="UniProtKB-EC"/>
</dbReference>
<evidence type="ECO:0000313" key="12">
    <source>
        <dbReference type="EMBL" id="MFD2611064.1"/>
    </source>
</evidence>
<evidence type="ECO:0000256" key="3">
    <source>
        <dbReference type="ARBA" id="ARBA00007110"/>
    </source>
</evidence>